<evidence type="ECO:0000313" key="2">
    <source>
        <dbReference type="EMBL" id="OOK74781.1"/>
    </source>
</evidence>
<evidence type="ECO:0000313" key="3">
    <source>
        <dbReference type="Proteomes" id="UP000188532"/>
    </source>
</evidence>
<protein>
    <submittedName>
        <fullName evidence="2">Uncharacterized protein</fullName>
    </submittedName>
</protein>
<feature type="region of interest" description="Disordered" evidence="1">
    <location>
        <begin position="110"/>
        <end position="152"/>
    </location>
</feature>
<evidence type="ECO:0000256" key="1">
    <source>
        <dbReference type="SAM" id="MobiDB-lite"/>
    </source>
</evidence>
<dbReference type="Proteomes" id="UP000188532">
    <property type="component" value="Unassembled WGS sequence"/>
</dbReference>
<dbReference type="AlphaFoldDB" id="A0A1V3X8I9"/>
<proteinExistence type="predicted"/>
<accession>A0A1V3X8I9</accession>
<organism evidence="2 3">
    <name type="scientific">Mycobacterium kansasii</name>
    <dbReference type="NCBI Taxonomy" id="1768"/>
    <lineage>
        <taxon>Bacteria</taxon>
        <taxon>Bacillati</taxon>
        <taxon>Actinomycetota</taxon>
        <taxon>Actinomycetes</taxon>
        <taxon>Mycobacteriales</taxon>
        <taxon>Mycobacteriaceae</taxon>
        <taxon>Mycobacterium</taxon>
    </lineage>
</organism>
<sequence length="152" mass="15970">MTRLALATVAAMGLYVATLGIPMASRCDGVAGAAPSRSCSSDLRECLRLSAKTGIYGARYVTADDVAKCVDAFNECIHGGAGAGGATPRRRRPPGAVAARVCRRIWASPTRARSSTTARSAETRCPARSSTRMHLSGTRIRGSVRSTERSRA</sequence>
<feature type="compositionally biased region" description="Low complexity" evidence="1">
    <location>
        <begin position="110"/>
        <end position="124"/>
    </location>
</feature>
<dbReference type="STRING" id="1768.B1T50_10665"/>
<gene>
    <name evidence="2" type="ORF">BZL29_4431</name>
</gene>
<name>A0A1V3X8I9_MYCKA</name>
<reference evidence="2 3" key="1">
    <citation type="submission" date="2017-02" db="EMBL/GenBank/DDBJ databases">
        <title>Complete genome sequences of Mycobacterium kansasii strains isolated from rhesus macaques.</title>
        <authorList>
            <person name="Panda A."/>
            <person name="Nagaraj S."/>
            <person name="Zhao X."/>
            <person name="Tettelin H."/>
            <person name="Detolla L.J."/>
        </authorList>
    </citation>
    <scope>NUCLEOTIDE SEQUENCE [LARGE SCALE GENOMIC DNA]</scope>
    <source>
        <strain evidence="2 3">11-3469</strain>
    </source>
</reference>
<dbReference type="EMBL" id="MVBN01000004">
    <property type="protein sequence ID" value="OOK74781.1"/>
    <property type="molecule type" value="Genomic_DNA"/>
</dbReference>
<comment type="caution">
    <text evidence="2">The sequence shown here is derived from an EMBL/GenBank/DDBJ whole genome shotgun (WGS) entry which is preliminary data.</text>
</comment>